<dbReference type="RefSeq" id="WP_179445559.1">
    <property type="nucleotide sequence ID" value="NZ_JACBZS010000001.1"/>
</dbReference>
<evidence type="ECO:0000313" key="3">
    <source>
        <dbReference type="Proteomes" id="UP000527616"/>
    </source>
</evidence>
<keyword evidence="3" id="KW-1185">Reference proteome</keyword>
<comment type="caution">
    <text evidence="2">The sequence shown here is derived from an EMBL/GenBank/DDBJ whole genome shotgun (WGS) entry which is preliminary data.</text>
</comment>
<dbReference type="AlphaFoldDB" id="A0A7Z0ILN7"/>
<organism evidence="2 3">
    <name type="scientific">Naumannella cuiyingiana</name>
    <dbReference type="NCBI Taxonomy" id="1347891"/>
    <lineage>
        <taxon>Bacteria</taxon>
        <taxon>Bacillati</taxon>
        <taxon>Actinomycetota</taxon>
        <taxon>Actinomycetes</taxon>
        <taxon>Propionibacteriales</taxon>
        <taxon>Propionibacteriaceae</taxon>
        <taxon>Naumannella</taxon>
    </lineage>
</organism>
<keyword evidence="1" id="KW-0812">Transmembrane</keyword>
<dbReference type="EMBL" id="JACBZS010000001">
    <property type="protein sequence ID" value="NYI71778.1"/>
    <property type="molecule type" value="Genomic_DNA"/>
</dbReference>
<feature type="transmembrane region" description="Helical" evidence="1">
    <location>
        <begin position="63"/>
        <end position="84"/>
    </location>
</feature>
<proteinExistence type="predicted"/>
<protein>
    <recommendedName>
        <fullName evidence="4">DUF1453 domain-containing protein</fullName>
    </recommendedName>
</protein>
<evidence type="ECO:0000313" key="2">
    <source>
        <dbReference type="EMBL" id="NYI71778.1"/>
    </source>
</evidence>
<feature type="transmembrane region" description="Helical" evidence="1">
    <location>
        <begin position="127"/>
        <end position="150"/>
    </location>
</feature>
<keyword evidence="1" id="KW-1133">Transmembrane helix</keyword>
<feature type="transmembrane region" description="Helical" evidence="1">
    <location>
        <begin position="6"/>
        <end position="22"/>
    </location>
</feature>
<gene>
    <name evidence="2" type="ORF">GGQ54_002338</name>
</gene>
<sequence length="164" mass="17079">MEYVLPLINIAILVLVIGRVVLRQLTWQSTGGRAFRLPLILLVIGGALSSQDIASLAGLSAQGWIVVCLELLTGLGIGVAMGYLTQLRRGPAGIEYRGGALGVALWVALIAARIGEAVIGQHFGGPALGQLTGLILLMVGLNRLTAAAVVSRRANAMSLTPQYA</sequence>
<keyword evidence="1" id="KW-0472">Membrane</keyword>
<feature type="transmembrane region" description="Helical" evidence="1">
    <location>
        <begin position="34"/>
        <end position="51"/>
    </location>
</feature>
<evidence type="ECO:0008006" key="4">
    <source>
        <dbReference type="Google" id="ProtNLM"/>
    </source>
</evidence>
<accession>A0A7Z0ILN7</accession>
<dbReference type="Proteomes" id="UP000527616">
    <property type="component" value="Unassembled WGS sequence"/>
</dbReference>
<reference evidence="2 3" key="1">
    <citation type="submission" date="2020-07" db="EMBL/GenBank/DDBJ databases">
        <title>Sequencing the genomes of 1000 actinobacteria strains.</title>
        <authorList>
            <person name="Klenk H.-P."/>
        </authorList>
    </citation>
    <scope>NUCLEOTIDE SEQUENCE [LARGE SCALE GENOMIC DNA]</scope>
    <source>
        <strain evidence="2 3">DSM 103164</strain>
    </source>
</reference>
<feature type="transmembrane region" description="Helical" evidence="1">
    <location>
        <begin position="96"/>
        <end position="115"/>
    </location>
</feature>
<name>A0A7Z0ILN7_9ACTN</name>
<evidence type="ECO:0000256" key="1">
    <source>
        <dbReference type="SAM" id="Phobius"/>
    </source>
</evidence>